<keyword evidence="3" id="KW-1185">Reference proteome</keyword>
<reference evidence="2 3" key="1">
    <citation type="submission" date="2024-11" db="EMBL/GenBank/DDBJ databases">
        <title>A near-complete genome assembly of Cinchona calisaya.</title>
        <authorList>
            <person name="Lian D.C."/>
            <person name="Zhao X.W."/>
            <person name="Wei L."/>
        </authorList>
    </citation>
    <scope>NUCLEOTIDE SEQUENCE [LARGE SCALE GENOMIC DNA]</scope>
    <source>
        <tissue evidence="2">Nenye</tissue>
    </source>
</reference>
<name>A0ABD2ZYV9_9GENT</name>
<proteinExistence type="predicted"/>
<keyword evidence="1" id="KW-0175">Coiled coil</keyword>
<protein>
    <submittedName>
        <fullName evidence="2">Uncharacterized protein</fullName>
    </submittedName>
</protein>
<comment type="caution">
    <text evidence="2">The sequence shown here is derived from an EMBL/GenBank/DDBJ whole genome shotgun (WGS) entry which is preliminary data.</text>
</comment>
<evidence type="ECO:0000313" key="3">
    <source>
        <dbReference type="Proteomes" id="UP001630127"/>
    </source>
</evidence>
<accession>A0ABD2ZYV9</accession>
<dbReference type="Proteomes" id="UP001630127">
    <property type="component" value="Unassembled WGS sequence"/>
</dbReference>
<gene>
    <name evidence="2" type="ORF">ACH5RR_012979</name>
</gene>
<evidence type="ECO:0000313" key="2">
    <source>
        <dbReference type="EMBL" id="KAL3524607.1"/>
    </source>
</evidence>
<feature type="coiled-coil region" evidence="1">
    <location>
        <begin position="54"/>
        <end position="81"/>
    </location>
</feature>
<sequence>MATQTWETTTPASTKYCQTSVNKCKYGWRSLVAPSTRWCSTGSLAQATKLHVYLKRENEELESMRSKLDELTEVAKRAKDRYWLYDAYSMPKKASDGKCHGASMFAKAKRDMVEEAGGSLTLM</sequence>
<organism evidence="2 3">
    <name type="scientific">Cinchona calisaya</name>
    <dbReference type="NCBI Taxonomy" id="153742"/>
    <lineage>
        <taxon>Eukaryota</taxon>
        <taxon>Viridiplantae</taxon>
        <taxon>Streptophyta</taxon>
        <taxon>Embryophyta</taxon>
        <taxon>Tracheophyta</taxon>
        <taxon>Spermatophyta</taxon>
        <taxon>Magnoliopsida</taxon>
        <taxon>eudicotyledons</taxon>
        <taxon>Gunneridae</taxon>
        <taxon>Pentapetalae</taxon>
        <taxon>asterids</taxon>
        <taxon>lamiids</taxon>
        <taxon>Gentianales</taxon>
        <taxon>Rubiaceae</taxon>
        <taxon>Cinchonoideae</taxon>
        <taxon>Cinchoneae</taxon>
        <taxon>Cinchona</taxon>
    </lineage>
</organism>
<evidence type="ECO:0000256" key="1">
    <source>
        <dbReference type="SAM" id="Coils"/>
    </source>
</evidence>
<dbReference type="EMBL" id="JBJUIK010000006">
    <property type="protein sequence ID" value="KAL3524607.1"/>
    <property type="molecule type" value="Genomic_DNA"/>
</dbReference>
<dbReference type="AlphaFoldDB" id="A0ABD2ZYV9"/>